<comment type="similarity">
    <text evidence="3">Belongs to the acetyltransferase family. RimJ subfamily.</text>
</comment>
<proteinExistence type="inferred from homology"/>
<dbReference type="Pfam" id="PF13302">
    <property type="entry name" value="Acetyltransf_3"/>
    <property type="match status" value="1"/>
</dbReference>
<gene>
    <name evidence="5" type="ORF">CNE99_10465</name>
</gene>
<dbReference type="PROSITE" id="PS51186">
    <property type="entry name" value="GNAT"/>
    <property type="match status" value="1"/>
</dbReference>
<dbReference type="InterPro" id="IPR000182">
    <property type="entry name" value="GNAT_dom"/>
</dbReference>
<keyword evidence="1" id="KW-0808">Transferase</keyword>
<evidence type="ECO:0000256" key="1">
    <source>
        <dbReference type="ARBA" id="ARBA00022679"/>
    </source>
</evidence>
<organism evidence="5 6">
    <name type="scientific">OM182 bacterium MED-G24</name>
    <dbReference type="NCBI Taxonomy" id="1986255"/>
    <lineage>
        <taxon>Bacteria</taxon>
        <taxon>Pseudomonadati</taxon>
        <taxon>Pseudomonadota</taxon>
        <taxon>Gammaproteobacteria</taxon>
        <taxon>OMG group</taxon>
        <taxon>OM182 clade</taxon>
    </lineage>
</organism>
<dbReference type="SUPFAM" id="SSF55729">
    <property type="entry name" value="Acyl-CoA N-acyltransferases (Nat)"/>
    <property type="match status" value="1"/>
</dbReference>
<protein>
    <recommendedName>
        <fullName evidence="4">N-acetyltransferase domain-containing protein</fullName>
    </recommendedName>
</protein>
<evidence type="ECO:0000313" key="5">
    <source>
        <dbReference type="EMBL" id="PDH35950.1"/>
    </source>
</evidence>
<dbReference type="GO" id="GO:0005737">
    <property type="term" value="C:cytoplasm"/>
    <property type="evidence" value="ECO:0007669"/>
    <property type="project" value="TreeGrafter"/>
</dbReference>
<feature type="domain" description="N-acetyltransferase" evidence="4">
    <location>
        <begin position="16"/>
        <end position="166"/>
    </location>
</feature>
<dbReference type="Gene3D" id="3.40.630.30">
    <property type="match status" value="1"/>
</dbReference>
<dbReference type="Proteomes" id="UP000219327">
    <property type="component" value="Unassembled WGS sequence"/>
</dbReference>
<dbReference type="EMBL" id="NTKD01000078">
    <property type="protein sequence ID" value="PDH35950.1"/>
    <property type="molecule type" value="Genomic_DNA"/>
</dbReference>
<evidence type="ECO:0000313" key="6">
    <source>
        <dbReference type="Proteomes" id="UP000219327"/>
    </source>
</evidence>
<evidence type="ECO:0000256" key="3">
    <source>
        <dbReference type="ARBA" id="ARBA00038502"/>
    </source>
</evidence>
<sequence>MDPDKAVSMQTNINGLALGPATAADAAAICSVVAASHEHLTQHDDYHDLVAASEADIAAEITVDTQQPFVMCHDGTIVGTIYRMLYQSTVFGLGYWIGAAFASRGFTRAAVETVIQHAIANPGATEIWAGIKHANTPSIRLMTRLGFKLAREPNTHLSYCLTVQAD</sequence>
<name>A0A2A5WHG9_9GAMM</name>
<accession>A0A2A5WHG9</accession>
<dbReference type="InterPro" id="IPR051531">
    <property type="entry name" value="N-acetyltransferase"/>
</dbReference>
<keyword evidence="2" id="KW-0012">Acyltransferase</keyword>
<dbReference type="PANTHER" id="PTHR43792:SF8">
    <property type="entry name" value="[RIBOSOMAL PROTEIN US5]-ALANINE N-ACETYLTRANSFERASE"/>
    <property type="match status" value="1"/>
</dbReference>
<dbReference type="GO" id="GO:0008999">
    <property type="term" value="F:protein-N-terminal-alanine acetyltransferase activity"/>
    <property type="evidence" value="ECO:0007669"/>
    <property type="project" value="TreeGrafter"/>
</dbReference>
<dbReference type="PANTHER" id="PTHR43792">
    <property type="entry name" value="GNAT FAMILY, PUTATIVE (AFU_ORTHOLOGUE AFUA_3G00765)-RELATED-RELATED"/>
    <property type="match status" value="1"/>
</dbReference>
<reference evidence="5 6" key="1">
    <citation type="submission" date="2017-08" db="EMBL/GenBank/DDBJ databases">
        <title>Fine stratification of microbial communities through a metagenomic profile of the photic zone.</title>
        <authorList>
            <person name="Haro-Moreno J.M."/>
            <person name="Lopez-Perez M."/>
            <person name="De La Torre J."/>
            <person name="Picazo A."/>
            <person name="Camacho A."/>
            <person name="Rodriguez-Valera F."/>
        </authorList>
    </citation>
    <scope>NUCLEOTIDE SEQUENCE [LARGE SCALE GENOMIC DNA]</scope>
    <source>
        <strain evidence="5">MED-G24</strain>
    </source>
</reference>
<evidence type="ECO:0000256" key="2">
    <source>
        <dbReference type="ARBA" id="ARBA00023315"/>
    </source>
</evidence>
<dbReference type="AlphaFoldDB" id="A0A2A5WHG9"/>
<dbReference type="InterPro" id="IPR016181">
    <property type="entry name" value="Acyl_CoA_acyltransferase"/>
</dbReference>
<evidence type="ECO:0000259" key="4">
    <source>
        <dbReference type="PROSITE" id="PS51186"/>
    </source>
</evidence>
<comment type="caution">
    <text evidence="5">The sequence shown here is derived from an EMBL/GenBank/DDBJ whole genome shotgun (WGS) entry which is preliminary data.</text>
</comment>